<evidence type="ECO:0000313" key="4">
    <source>
        <dbReference type="Proteomes" id="UP000000803"/>
    </source>
</evidence>
<name>A0A0B4LIG4_DROME</name>
<reference evidence="2 4" key="5">
    <citation type="journal article" date="2002" name="Genome Biol.">
        <title>Heterochromatic sequences in a Drosophila whole-genome shotgun assembly.</title>
        <authorList>
            <person name="Hoskins R.A."/>
            <person name="Smith C.D."/>
            <person name="Carlson J.W."/>
            <person name="Carvalho A.B."/>
            <person name="Halpern A."/>
            <person name="Kaminker J.S."/>
            <person name="Kennedy C."/>
            <person name="Mungall C.J."/>
            <person name="Sullivan B.A."/>
            <person name="Sutton G.G."/>
            <person name="Yasuhara J.C."/>
            <person name="Wakimoto B.T."/>
            <person name="Myers E.W."/>
            <person name="Celniker S.E."/>
            <person name="Rubin G.M."/>
            <person name="Karpen G.H."/>
        </authorList>
    </citation>
    <scope>NUCLEOTIDE SEQUENCE [LARGE SCALE GENOMIC DNA]</scope>
    <source>
        <strain evidence="4">Berkeley</strain>
    </source>
</reference>
<reference evidence="2 4" key="10">
    <citation type="journal article" date="2015" name="G3 (Bethesda)">
        <title>Gene Model Annotations for Drosophila melanogaster: The Rule-Benders.</title>
        <authorList>
            <consortium name="FlyBase Consortium"/>
            <person name="Crosby M.A."/>
            <person name="Gramates L.S."/>
            <person name="Dos Santos G."/>
            <person name="Matthews B.B."/>
            <person name="St Pierre S.E."/>
            <person name="Zhou P."/>
            <person name="Schroeder A.J."/>
            <person name="Falls K."/>
            <person name="Emmert D.B."/>
            <person name="Russo S.M."/>
            <person name="Gelbart W.M."/>
            <person name="null"/>
        </authorList>
    </citation>
    <scope>NUCLEOTIDE SEQUENCE [LARGE SCALE GENOMIC DNA]</scope>
    <source>
        <strain evidence="4">Berkeley</strain>
    </source>
</reference>
<reference evidence="2 4" key="8">
    <citation type="journal article" date="2007" name="Science">
        <title>Sequence finishing and mapping of Drosophila melanogaster heterochromatin.</title>
        <authorList>
            <person name="Hoskins R.A."/>
            <person name="Carlson J.W."/>
            <person name="Kennedy C."/>
            <person name="Acevedo D."/>
            <person name="Evans-Holm M."/>
            <person name="Frise E."/>
            <person name="Wan K.H."/>
            <person name="Park S."/>
            <person name="Mendez-Lago M."/>
            <person name="Rossi F."/>
            <person name="Villasante A."/>
            <person name="Dimitri P."/>
            <person name="Karpen G.H."/>
            <person name="Celniker S.E."/>
        </authorList>
    </citation>
    <scope>NUCLEOTIDE SEQUENCE [LARGE SCALE GENOMIC DNA]</scope>
    <source>
        <strain evidence="4">Berkeley</strain>
    </source>
</reference>
<dbReference type="Bgee" id="FBgn0266538">
    <property type="expression patterns" value="Expressed in saliva-secreting gland and 8 other cell types or tissues"/>
</dbReference>
<dbReference type="EMBL" id="AE014297">
    <property type="protein sequence ID" value="AHN57457.1"/>
    <property type="molecule type" value="Genomic_DNA"/>
</dbReference>
<reference evidence="2 4" key="6">
    <citation type="journal article" date="2005" name="PLoS Comput. Biol.">
        <title>Combined evidence annotation of transposable elements in genome sequences.</title>
        <authorList>
            <person name="Quesneville H."/>
            <person name="Bergman C.M."/>
            <person name="Andrieu O."/>
            <person name="Autard D."/>
            <person name="Nouaud D."/>
            <person name="Ashburner M."/>
            <person name="Anxolabehere D."/>
        </authorList>
    </citation>
    <scope>NUCLEOTIDE SEQUENCE [LARGE SCALE GENOMIC DNA]</scope>
    <source>
        <strain evidence="4">Berkeley</strain>
    </source>
</reference>
<dbReference type="SMR" id="A0A0B4LIG4"/>
<dbReference type="InParanoid" id="A0A0B4LIG4"/>
<keyword evidence="4" id="KW-1185">Reference proteome</keyword>
<protein>
    <submittedName>
        <fullName evidence="2">Uncharacterized protein</fullName>
    </submittedName>
</protein>
<evidence type="ECO:0000313" key="3">
    <source>
        <dbReference type="FlyBase" id="FBgn0266538"/>
    </source>
</evidence>
<organism evidence="2 4">
    <name type="scientific">Drosophila melanogaster</name>
    <name type="common">Fruit fly</name>
    <dbReference type="NCBI Taxonomy" id="7227"/>
    <lineage>
        <taxon>Eukaryota</taxon>
        <taxon>Metazoa</taxon>
        <taxon>Ecdysozoa</taxon>
        <taxon>Arthropoda</taxon>
        <taxon>Hexapoda</taxon>
        <taxon>Insecta</taxon>
        <taxon>Pterygota</taxon>
        <taxon>Neoptera</taxon>
        <taxon>Endopterygota</taxon>
        <taxon>Diptera</taxon>
        <taxon>Brachycera</taxon>
        <taxon>Muscomorpha</taxon>
        <taxon>Ephydroidea</taxon>
        <taxon>Drosophilidae</taxon>
        <taxon>Drosophila</taxon>
        <taxon>Sophophora</taxon>
    </lineage>
</organism>
<evidence type="ECO:0000313" key="2">
    <source>
        <dbReference type="EMBL" id="AHN57457.1"/>
    </source>
</evidence>
<reference evidence="2 4" key="1">
    <citation type="journal article" date="2000" name="Science">
        <title>The genome sequence of Drosophila melanogaster.</title>
        <authorList>
            <person name="Adams M.D."/>
            <person name="Celniker S.E."/>
            <person name="Holt R.A."/>
            <person name="Evans C.A."/>
            <person name="Gocayne J.D."/>
            <person name="Amanatides P.G."/>
            <person name="Scherer S.E."/>
            <person name="Li P.W."/>
            <person name="Hoskins R.A."/>
            <person name="Galle R.F."/>
            <person name="George R.A."/>
            <person name="Lewis S.E."/>
            <person name="Richards S."/>
            <person name="Ashburner M."/>
            <person name="Henderson S.N."/>
            <person name="Sutton G.G."/>
            <person name="Wortman J.R."/>
            <person name="Yandell M.D."/>
            <person name="Zhang Q."/>
            <person name="Chen L.X."/>
            <person name="Brandon R.C."/>
            <person name="Rogers Y.H."/>
            <person name="Blazej R.G."/>
            <person name="Champe M."/>
            <person name="Pfeiffer B.D."/>
            <person name="Wan K.H."/>
            <person name="Doyle C."/>
            <person name="Baxter E.G."/>
            <person name="Helt G."/>
            <person name="Nelson C.R."/>
            <person name="Gabor G.L."/>
            <person name="Abril J.F."/>
            <person name="Agbayani A."/>
            <person name="An H.J."/>
            <person name="Andrews-Pfannkoch C."/>
            <person name="Baldwin D."/>
            <person name="Ballew R.M."/>
            <person name="Basu A."/>
            <person name="Baxendale J."/>
            <person name="Bayraktaroglu L."/>
            <person name="Beasley E.M."/>
            <person name="Beeson K.Y."/>
            <person name="Benos P.V."/>
            <person name="Berman B.P."/>
            <person name="Bhandari D."/>
            <person name="Bolshakov S."/>
            <person name="Borkova D."/>
            <person name="Botchan M.R."/>
            <person name="Bouck J."/>
            <person name="Brokstein P."/>
            <person name="Brottier P."/>
            <person name="Burtis K.C."/>
            <person name="Busam D.A."/>
            <person name="Butler H."/>
            <person name="Cadieu E."/>
            <person name="Center A."/>
            <person name="Chandra I."/>
            <person name="Cherry J.M."/>
            <person name="Cawley S."/>
            <person name="Dahlke C."/>
            <person name="Davenport L.B."/>
            <person name="Davies P."/>
            <person name="de Pablos B."/>
            <person name="Delcher A."/>
            <person name="Deng Z."/>
            <person name="Mays A.D."/>
            <person name="Dew I."/>
            <person name="Dietz S.M."/>
            <person name="Dodson K."/>
            <person name="Doup L.E."/>
            <person name="Downes M."/>
            <person name="Dugan-Rocha S."/>
            <person name="Dunkov B.C."/>
            <person name="Dunn P."/>
            <person name="Durbin K.J."/>
            <person name="Evangelista C.C."/>
            <person name="Ferraz C."/>
            <person name="Ferriera S."/>
            <person name="Fleischmann W."/>
            <person name="Fosler C."/>
            <person name="Gabrielian A.E."/>
            <person name="Garg N.S."/>
            <person name="Gelbart W.M."/>
            <person name="Glasser K."/>
            <person name="Glodek A."/>
            <person name="Gong F."/>
            <person name="Gorrell J.H."/>
            <person name="Gu Z."/>
            <person name="Guan P."/>
            <person name="Harris M."/>
            <person name="Harris N.L."/>
            <person name="Harvey D."/>
            <person name="Heiman T.J."/>
            <person name="Hernandez J.R."/>
            <person name="Houck J."/>
            <person name="Hostin D."/>
            <person name="Houston K.A."/>
            <person name="Howland T.J."/>
            <person name="Wei M.H."/>
            <person name="Ibegwam C."/>
            <person name="Jalali M."/>
            <person name="Kalush F."/>
            <person name="Karpen G.H."/>
            <person name="Ke Z."/>
            <person name="Kennison J.A."/>
            <person name="Ketchum K.A."/>
            <person name="Kimmel B.E."/>
            <person name="Kodira C.D."/>
            <person name="Kraft C."/>
            <person name="Kravitz S."/>
            <person name="Kulp D."/>
            <person name="Lai Z."/>
            <person name="Lasko P."/>
            <person name="Lei Y."/>
            <person name="Levitsky A.A."/>
            <person name="Li J."/>
            <person name="Li Z."/>
            <person name="Liang Y."/>
            <person name="Lin X."/>
            <person name="Liu X."/>
            <person name="Mattei B."/>
            <person name="McIntosh T.C."/>
            <person name="McLeod M.P."/>
            <person name="McPherson D."/>
            <person name="Merkulov G."/>
            <person name="Milshina N.V."/>
            <person name="Mobarry C."/>
            <person name="Morris J."/>
            <person name="Moshrefi A."/>
            <person name="Mount S.M."/>
            <person name="Moy M."/>
            <person name="Murphy B."/>
            <person name="Murphy L."/>
            <person name="Muzny D.M."/>
            <person name="Nelson D.L."/>
            <person name="Nelson D.R."/>
            <person name="Nelson K.A."/>
            <person name="Nixon K."/>
            <person name="Nusskern D.R."/>
            <person name="Pacleb J.M."/>
            <person name="Palazzolo M."/>
            <person name="Pittman G.S."/>
            <person name="Pan S."/>
            <person name="Pollard J."/>
            <person name="Puri V."/>
            <person name="Reese M.G."/>
            <person name="Reinert K."/>
            <person name="Remington K."/>
            <person name="Saunders R.D."/>
            <person name="Scheeler F."/>
            <person name="Shen H."/>
            <person name="Shue B.C."/>
            <person name="Siden-Kiamos I."/>
            <person name="Simpson M."/>
            <person name="Skupski M.P."/>
            <person name="Smith T."/>
            <person name="Spier E."/>
            <person name="Spradling A.C."/>
            <person name="Stapleton M."/>
            <person name="Strong R."/>
            <person name="Sun E."/>
            <person name="Svirskas R."/>
            <person name="Tector C."/>
            <person name="Turner R."/>
            <person name="Venter E."/>
            <person name="Wang A.H."/>
            <person name="Wang X."/>
            <person name="Wang Z.Y."/>
            <person name="Wassarman D.A."/>
            <person name="Weinstock G.M."/>
            <person name="Weissenbach J."/>
            <person name="Williams S.M."/>
            <person name="WoodageT"/>
            <person name="Worley K.C."/>
            <person name="Wu D."/>
            <person name="Yang S."/>
            <person name="Yao Q.A."/>
            <person name="Ye J."/>
            <person name="Yeh R.F."/>
            <person name="Zaveri J.S."/>
            <person name="Zhan M."/>
            <person name="Zhang G."/>
            <person name="Zhao Q."/>
            <person name="Zheng L."/>
            <person name="Zheng X.H."/>
            <person name="Zhong F.N."/>
            <person name="Zhong W."/>
            <person name="Zhou X."/>
            <person name="Zhu S."/>
            <person name="Zhu X."/>
            <person name="Smith H.O."/>
            <person name="Gibbs R.A."/>
            <person name="Myers E.W."/>
            <person name="Rubin G.M."/>
            <person name="Venter J.C."/>
        </authorList>
    </citation>
    <scope>NUCLEOTIDE SEQUENCE [LARGE SCALE GENOMIC DNA]</scope>
    <source>
        <strain evidence="4">Berkeley</strain>
    </source>
</reference>
<reference evidence="2 4" key="2">
    <citation type="journal article" date="2002" name="Genome Biol.">
        <title>Finishing a whole-genome shotgun: release 3 of the Drosophila melanogaster euchromatic genome sequence.</title>
        <authorList>
            <person name="Celniker S.E."/>
            <person name="Wheeler D.A."/>
            <person name="Kronmiller B."/>
            <person name="Carlson J.W."/>
            <person name="Halpern A."/>
            <person name="Patel S."/>
            <person name="Adams M."/>
            <person name="Champe M."/>
            <person name="Dugan S.P."/>
            <person name="Frise E."/>
            <person name="Hodgson A."/>
            <person name="George R.A."/>
            <person name="Hoskins R.A."/>
            <person name="Laverty T."/>
            <person name="Muzny D.M."/>
            <person name="Nelson C.R."/>
            <person name="Pacleb J.M."/>
            <person name="Park S."/>
            <person name="Pfeiffer B.D."/>
            <person name="Richards S."/>
            <person name="Sodergren E.J."/>
            <person name="Svirskas R."/>
            <person name="Tabor P.E."/>
            <person name="Wan K."/>
            <person name="Stapleton M."/>
            <person name="Sutton G.G."/>
            <person name="Venter C."/>
            <person name="Weinstock G."/>
            <person name="Scherer S.E."/>
            <person name="Myers E.W."/>
            <person name="Gibbs R.A."/>
            <person name="Rubin G.M."/>
        </authorList>
    </citation>
    <scope>NUCLEOTIDE SEQUENCE [LARGE SCALE GENOMIC DNA]</scope>
    <source>
        <strain evidence="4">Berkeley</strain>
    </source>
</reference>
<feature type="transmembrane region" description="Helical" evidence="1">
    <location>
        <begin position="7"/>
        <end position="24"/>
    </location>
</feature>
<reference evidence="2 4" key="9">
    <citation type="journal article" date="2015" name="G3 (Bethesda)">
        <title>Gene Model Annotations for Drosophila melanogaster: Impact of High-Throughput Data.</title>
        <authorList>
            <consortium name="FlyBase Consortium"/>
            <person name="Matthews B.B."/>
            <person name="Dos Santos G."/>
            <person name="Crosby M.A."/>
            <person name="Emmert D.B."/>
            <person name="St Pierre S.E."/>
            <person name="Gramates L.S."/>
            <person name="Zhou P."/>
            <person name="Schroeder A.J."/>
            <person name="Falls K."/>
            <person name="Strelets V."/>
            <person name="Russo S.M."/>
            <person name="Gelbart W.M."/>
            <person name="null"/>
        </authorList>
    </citation>
    <scope>NUCLEOTIDE SEQUENCE [LARGE SCALE GENOMIC DNA]</scope>
    <source>
        <strain evidence="4">Berkeley</strain>
    </source>
</reference>
<keyword evidence="1" id="KW-1133">Transmembrane helix</keyword>
<dbReference type="AlphaFoldDB" id="A0A0B4LIG4"/>
<dbReference type="KEGG" id="dme:Dmel_CG45099"/>
<evidence type="ECO:0000256" key="1">
    <source>
        <dbReference type="SAM" id="Phobius"/>
    </source>
</evidence>
<dbReference type="VEuPathDB" id="VectorBase:FBgn0266538"/>
<keyword evidence="1" id="KW-0812">Transmembrane</keyword>
<dbReference type="Proteomes" id="UP000000803">
    <property type="component" value="Chromosome 3R"/>
</dbReference>
<gene>
    <name evidence="2" type="primary">Dmel\CG45099</name>
    <name evidence="2" type="synonym">CG6015-5'utr</name>
    <name evidence="2 3" type="ORF">CG45099</name>
    <name evidence="2" type="ORF">Dmel_CG45099</name>
</gene>
<sequence>MEISINVFVFLLYTLVLIYLQHFVNKYTEFVRSL</sequence>
<proteinExistence type="predicted"/>
<accession>A0A0B4LIG4</accession>
<reference evidence="2 4" key="4">
    <citation type="journal article" date="2002" name="Genome Biol.">
        <title>The transposable elements of the Drosophila melanogaster euchromatin: a genomics perspective.</title>
        <authorList>
            <person name="Kaminker J.S."/>
            <person name="Bergman C.M."/>
            <person name="Kronmiller B."/>
            <person name="Carlson J."/>
            <person name="Svirskas R."/>
            <person name="Patel S."/>
            <person name="Frise E."/>
            <person name="Wheeler D.A."/>
            <person name="Lewis S.E."/>
            <person name="Rubin G.M."/>
            <person name="Ashburner M."/>
            <person name="Celniker S.E."/>
        </authorList>
    </citation>
    <scope>NUCLEOTIDE SEQUENCE [LARGE SCALE GENOMIC DNA]</scope>
    <source>
        <strain evidence="4">Berkeley</strain>
    </source>
</reference>
<dbReference type="FlyBase" id="FBgn0266538">
    <property type="gene designation" value="CG45099"/>
</dbReference>
<dbReference type="GeneID" id="19835431"/>
<dbReference type="BioGRID-ORCS" id="19835431">
    <property type="hits" value="0 hits in 1 CRISPR screen"/>
</dbReference>
<dbReference type="RefSeq" id="NP_001287458.1">
    <property type="nucleotide sequence ID" value="NM_001300529.1"/>
</dbReference>
<reference evidence="2 4" key="3">
    <citation type="journal article" date="2002" name="Genome Biol.">
        <title>Annotation of the Drosophila melanogaster euchromatic genome: a systematic review.</title>
        <authorList>
            <person name="Misra S."/>
            <person name="Crosby M.A."/>
            <person name="Mungall C.J."/>
            <person name="Matthews B.B."/>
            <person name="Campbell K.S."/>
            <person name="Hradecky P."/>
            <person name="Huang Y."/>
            <person name="Kaminker J.S."/>
            <person name="Millburn G.H."/>
            <person name="Prochnik S.E."/>
            <person name="Smith C.D."/>
            <person name="Tupy J.L."/>
            <person name="Whitfied E.J."/>
            <person name="Bayraktaroglu L."/>
            <person name="Berman B.P."/>
            <person name="Bettencourt B.R."/>
            <person name="Celniker S.E."/>
            <person name="de Grey A.D."/>
            <person name="Drysdale R.A."/>
            <person name="Harris N.L."/>
            <person name="Richter J."/>
            <person name="Russo S."/>
            <person name="Schroeder A.J."/>
            <person name="Shu S.Q."/>
            <person name="Stapleton M."/>
            <person name="Yamada C."/>
            <person name="Ashburner M."/>
            <person name="Gelbart W.M."/>
            <person name="Rubin G.M."/>
            <person name="Lewis S.E."/>
        </authorList>
    </citation>
    <scope>GENOME REANNOTATION</scope>
    <source>
        <strain evidence="4">Berkeley</strain>
    </source>
</reference>
<reference evidence="2 4" key="11">
    <citation type="journal article" date="2015" name="Genome Res.">
        <title>The Release 6 reference sequence of the Drosophila melanogaster genome.</title>
        <authorList>
            <person name="Hoskins R.A."/>
            <person name="Carlson J.W."/>
            <person name="Wan K.H."/>
            <person name="Park S."/>
            <person name="Mendez I."/>
            <person name="Galle S.E."/>
            <person name="Booth B.W."/>
            <person name="Pfeiffer B.D."/>
            <person name="George R.A."/>
            <person name="Svirskas R."/>
            <person name="Krzywinski M."/>
            <person name="Schein J."/>
            <person name="Accardo M.C."/>
            <person name="Damia E."/>
            <person name="Messina G."/>
            <person name="Mendez-Lago M."/>
            <person name="de Pablos B."/>
            <person name="Demakova O.V."/>
            <person name="Andreyeva E.N."/>
            <person name="Boldyreva L.V."/>
            <person name="Marra M."/>
            <person name="Carvalho A.B."/>
            <person name="Dimitri P."/>
            <person name="Villasante A."/>
            <person name="Zhimulev I.F."/>
            <person name="Rubin G.M."/>
            <person name="Karpen G.H."/>
            <person name="Celniker S.E."/>
        </authorList>
    </citation>
    <scope>NUCLEOTIDE SEQUENCE [LARGE SCALE GENOMIC DNA]</scope>
    <source>
        <strain evidence="4">Berkeley</strain>
    </source>
</reference>
<dbReference type="OrthoDB" id="7832774at2759"/>
<dbReference type="AGR" id="FB:FBgn0266538"/>
<reference evidence="2 4" key="7">
    <citation type="journal article" date="2007" name="Science">
        <title>The Release 5.1 annotation of Drosophila melanogaster heterochromatin.</title>
        <authorList>
            <person name="Smith C.D."/>
            <person name="Shu S."/>
            <person name="Mungall C.J."/>
            <person name="Karpen G.H."/>
        </authorList>
    </citation>
    <scope>NUCLEOTIDE SEQUENCE [LARGE SCALE GENOMIC DNA]</scope>
    <source>
        <strain evidence="4">Berkeley</strain>
    </source>
</reference>
<keyword evidence="1" id="KW-0472">Membrane</keyword>